<evidence type="ECO:0000313" key="1">
    <source>
        <dbReference type="EMBL" id="MFC3569206.1"/>
    </source>
</evidence>
<protein>
    <submittedName>
        <fullName evidence="1">Uncharacterized protein</fullName>
    </submittedName>
</protein>
<comment type="caution">
    <text evidence="1">The sequence shown here is derived from an EMBL/GenBank/DDBJ whole genome shotgun (WGS) entry which is preliminary data.</text>
</comment>
<evidence type="ECO:0000313" key="2">
    <source>
        <dbReference type="Proteomes" id="UP001595596"/>
    </source>
</evidence>
<name>A0ABV7RYT8_9RHOB</name>
<keyword evidence="2" id="KW-1185">Reference proteome</keyword>
<reference evidence="2" key="1">
    <citation type="journal article" date="2019" name="Int. J. Syst. Evol. Microbiol.">
        <title>The Global Catalogue of Microorganisms (GCM) 10K type strain sequencing project: providing services to taxonomists for standard genome sequencing and annotation.</title>
        <authorList>
            <consortium name="The Broad Institute Genomics Platform"/>
            <consortium name="The Broad Institute Genome Sequencing Center for Infectious Disease"/>
            <person name="Wu L."/>
            <person name="Ma J."/>
        </authorList>
    </citation>
    <scope>NUCLEOTIDE SEQUENCE [LARGE SCALE GENOMIC DNA]</scope>
    <source>
        <strain evidence="2">VKM B-3226</strain>
    </source>
</reference>
<proteinExistence type="predicted"/>
<gene>
    <name evidence="1" type="ORF">ACFOMP_07060</name>
</gene>
<organism evidence="1 2">
    <name type="scientific">Paracoccus simplex</name>
    <dbReference type="NCBI Taxonomy" id="2086346"/>
    <lineage>
        <taxon>Bacteria</taxon>
        <taxon>Pseudomonadati</taxon>
        <taxon>Pseudomonadota</taxon>
        <taxon>Alphaproteobacteria</taxon>
        <taxon>Rhodobacterales</taxon>
        <taxon>Paracoccaceae</taxon>
        <taxon>Paracoccus</taxon>
    </lineage>
</organism>
<accession>A0ABV7RYT8</accession>
<dbReference type="RefSeq" id="WP_379028921.1">
    <property type="nucleotide sequence ID" value="NZ_JBHRXE010000016.1"/>
</dbReference>
<dbReference type="EMBL" id="JBHRXE010000016">
    <property type="protein sequence ID" value="MFC3569206.1"/>
    <property type="molecule type" value="Genomic_DNA"/>
</dbReference>
<sequence>MTLINHRRGSRNVYHFDLVDDHDQPADTDGVTGELRVCAQDVCTVLPINGDLDVDLQPLDGPSGDYVASLYLDWGEGLIFEDDIIIRISEGC</sequence>
<dbReference type="Proteomes" id="UP001595596">
    <property type="component" value="Unassembled WGS sequence"/>
</dbReference>